<name>A0ABQ4R046_9HYPH</name>
<sequence length="305" mass="32241">MVVTLLLAGGAGPPIRRAVLARLLAPDTATVPAEFSAAGAALADVAPQAAAPFASQSATTRLVSRNWSGASITPRQARRFTEIYGAWRVPRPVAPDGAPDGDYRSVAFIGLDGQRRYRDATLPQIGTAHTVRVAGPHATLVTEAWWQWWTPDATPRPQVFRRLPVRPGDLILCGLVVLDPTRVRFLICNATAGLAVEPFERTVPAPCGAAAPTVSGATAEWVLERPSIFPTPRLFGFPAGGAVRFTGFAVSAAAPGQPGRHESLVGARLIDLVAAGRRRVATLAAPRRLGPHRVEIGPPREIGPP</sequence>
<reference evidence="1" key="2">
    <citation type="submission" date="2021-08" db="EMBL/GenBank/DDBJ databases">
        <authorList>
            <person name="Tani A."/>
            <person name="Ola A."/>
            <person name="Ogura Y."/>
            <person name="Katsura K."/>
            <person name="Hayashi T."/>
        </authorList>
    </citation>
    <scope>NUCLEOTIDE SEQUENCE</scope>
    <source>
        <strain evidence="1">KCTC 52305</strain>
    </source>
</reference>
<protein>
    <submittedName>
        <fullName evidence="1">Uncharacterized protein</fullName>
    </submittedName>
</protein>
<dbReference type="SUPFAM" id="SSF49899">
    <property type="entry name" value="Concanavalin A-like lectins/glucanases"/>
    <property type="match status" value="1"/>
</dbReference>
<dbReference type="Gene3D" id="2.60.120.700">
    <property type="entry name" value="Peptidase G1"/>
    <property type="match status" value="1"/>
</dbReference>
<comment type="caution">
    <text evidence="1">The sequence shown here is derived from an EMBL/GenBank/DDBJ whole genome shotgun (WGS) entry which is preliminary data.</text>
</comment>
<dbReference type="EMBL" id="BPQH01000011">
    <property type="protein sequence ID" value="GJD50898.1"/>
    <property type="molecule type" value="Genomic_DNA"/>
</dbReference>
<keyword evidence="2" id="KW-1185">Reference proteome</keyword>
<dbReference type="Proteomes" id="UP001055167">
    <property type="component" value="Unassembled WGS sequence"/>
</dbReference>
<evidence type="ECO:0000313" key="2">
    <source>
        <dbReference type="Proteomes" id="UP001055167"/>
    </source>
</evidence>
<evidence type="ECO:0000313" key="1">
    <source>
        <dbReference type="EMBL" id="GJD50898.1"/>
    </source>
</evidence>
<dbReference type="Pfam" id="PF01828">
    <property type="entry name" value="Peptidase_A4"/>
    <property type="match status" value="1"/>
</dbReference>
<dbReference type="PANTHER" id="PTHR37536">
    <property type="entry name" value="PUTATIVE (AFU_ORTHOLOGUE AFUA_3G02970)-RELATED"/>
    <property type="match status" value="1"/>
</dbReference>
<dbReference type="InterPro" id="IPR038656">
    <property type="entry name" value="Peptidase_G1_sf"/>
</dbReference>
<dbReference type="InterPro" id="IPR013320">
    <property type="entry name" value="ConA-like_dom_sf"/>
</dbReference>
<dbReference type="PANTHER" id="PTHR37536:SF1">
    <property type="entry name" value="ASPERGILLOPEPSIN, PUTAITVE (AFU_ORTHOLOGUE AFUA_7G01200)"/>
    <property type="match status" value="1"/>
</dbReference>
<accession>A0ABQ4R046</accession>
<proteinExistence type="predicted"/>
<dbReference type="InterPro" id="IPR000250">
    <property type="entry name" value="Peptidase_G1"/>
</dbReference>
<reference evidence="1" key="1">
    <citation type="journal article" date="2021" name="Front. Microbiol.">
        <title>Comprehensive Comparative Genomics and Phenotyping of Methylobacterium Species.</title>
        <authorList>
            <person name="Alessa O."/>
            <person name="Ogura Y."/>
            <person name="Fujitani Y."/>
            <person name="Takami H."/>
            <person name="Hayashi T."/>
            <person name="Sahin N."/>
            <person name="Tani A."/>
        </authorList>
    </citation>
    <scope>NUCLEOTIDE SEQUENCE</scope>
    <source>
        <strain evidence="1">KCTC 52305</strain>
    </source>
</reference>
<gene>
    <name evidence="1" type="ORF">OPKNFCMD_3646</name>
</gene>
<organism evidence="1 2">
    <name type="scientific">Methylobacterium crusticola</name>
    <dbReference type="NCBI Taxonomy" id="1697972"/>
    <lineage>
        <taxon>Bacteria</taxon>
        <taxon>Pseudomonadati</taxon>
        <taxon>Pseudomonadota</taxon>
        <taxon>Alphaproteobacteria</taxon>
        <taxon>Hyphomicrobiales</taxon>
        <taxon>Methylobacteriaceae</taxon>
        <taxon>Methylobacterium</taxon>
    </lineage>
</organism>
<dbReference type="CDD" id="cd13426">
    <property type="entry name" value="Peptidase_G1"/>
    <property type="match status" value="1"/>
</dbReference>